<feature type="chain" id="PRO_5039113170" evidence="5">
    <location>
        <begin position="22"/>
        <end position="448"/>
    </location>
</feature>
<name>A0A3L7AUH5_9MICO</name>
<organism evidence="6 7">
    <name type="scientific">Mycetocola lacteus</name>
    <dbReference type="NCBI Taxonomy" id="76637"/>
    <lineage>
        <taxon>Bacteria</taxon>
        <taxon>Bacillati</taxon>
        <taxon>Actinomycetota</taxon>
        <taxon>Actinomycetes</taxon>
        <taxon>Micrococcales</taxon>
        <taxon>Microbacteriaceae</taxon>
        <taxon>Mycetocola</taxon>
    </lineage>
</organism>
<keyword evidence="4 5" id="KW-0732">Signal</keyword>
<dbReference type="InterPro" id="IPR050490">
    <property type="entry name" value="Bact_solute-bd_prot1"/>
</dbReference>
<comment type="subcellular location">
    <subcellularLocation>
        <location evidence="1">Cell envelope</location>
    </subcellularLocation>
</comment>
<evidence type="ECO:0000256" key="1">
    <source>
        <dbReference type="ARBA" id="ARBA00004196"/>
    </source>
</evidence>
<evidence type="ECO:0000256" key="4">
    <source>
        <dbReference type="ARBA" id="ARBA00022729"/>
    </source>
</evidence>
<dbReference type="PANTHER" id="PTHR43649">
    <property type="entry name" value="ARABINOSE-BINDING PROTEIN-RELATED"/>
    <property type="match status" value="1"/>
</dbReference>
<dbReference type="RefSeq" id="WP_121687781.1">
    <property type="nucleotide sequence ID" value="NZ_RCUY01000002.1"/>
</dbReference>
<dbReference type="CDD" id="cd13585">
    <property type="entry name" value="PBP2_TMBP_like"/>
    <property type="match status" value="1"/>
</dbReference>
<dbReference type="PROSITE" id="PS51257">
    <property type="entry name" value="PROKAR_LIPOPROTEIN"/>
    <property type="match status" value="1"/>
</dbReference>
<comment type="similarity">
    <text evidence="2">Belongs to the bacterial solute-binding protein 1 family.</text>
</comment>
<keyword evidence="3" id="KW-0813">Transport</keyword>
<feature type="signal peptide" evidence="5">
    <location>
        <begin position="1"/>
        <end position="21"/>
    </location>
</feature>
<dbReference type="SUPFAM" id="SSF53850">
    <property type="entry name" value="Periplasmic binding protein-like II"/>
    <property type="match status" value="1"/>
</dbReference>
<dbReference type="PANTHER" id="PTHR43649:SF31">
    <property type="entry name" value="SN-GLYCEROL-3-PHOSPHATE-BINDING PERIPLASMIC PROTEIN UGPB"/>
    <property type="match status" value="1"/>
</dbReference>
<reference evidence="6 7" key="1">
    <citation type="submission" date="2018-10" db="EMBL/GenBank/DDBJ databases">
        <authorList>
            <person name="Li J."/>
        </authorList>
    </citation>
    <scope>NUCLEOTIDE SEQUENCE [LARGE SCALE GENOMIC DNA]</scope>
    <source>
        <strain evidence="6 7">JCM 11654</strain>
    </source>
</reference>
<dbReference type="Gene3D" id="3.40.190.10">
    <property type="entry name" value="Periplasmic binding protein-like II"/>
    <property type="match status" value="1"/>
</dbReference>
<comment type="caution">
    <text evidence="6">The sequence shown here is derived from an EMBL/GenBank/DDBJ whole genome shotgun (WGS) entry which is preliminary data.</text>
</comment>
<evidence type="ECO:0000256" key="2">
    <source>
        <dbReference type="ARBA" id="ARBA00008520"/>
    </source>
</evidence>
<accession>A0A3L7AUH5</accession>
<evidence type="ECO:0000313" key="7">
    <source>
        <dbReference type="Proteomes" id="UP000269438"/>
    </source>
</evidence>
<proteinExistence type="inferred from homology"/>
<dbReference type="GO" id="GO:0030313">
    <property type="term" value="C:cell envelope"/>
    <property type="evidence" value="ECO:0007669"/>
    <property type="project" value="UniProtKB-SubCell"/>
</dbReference>
<dbReference type="EMBL" id="RCUY01000002">
    <property type="protein sequence ID" value="RLP84183.1"/>
    <property type="molecule type" value="Genomic_DNA"/>
</dbReference>
<sequence>MIRKKLSAAAIIGAAALLLSACSGTNGTSDSASGSGEGTELTVRVWDEAVAKSYRQSFDAFEKENSDIKVNVKTVAWSDYWTTLRKDVAAKSADDLFWINASSYPAYVDSGNLLDIGATLGDGAKGDWEPSVVDQYTRSGKLWGVPQLYDAGIAVYYNGDLLSAAGVEPKTLNDLTWDPNPEKDTYLKTAQALTRDAAGVAAGAEGYDGTAVTYGTSLNNDGQAIILPFIGSNGGEFQDGDAFTFANPASAEAIKYVVDAINTSKVAPPAAETSANTDVVRDQFLAGKLATFQSGIYNLKTVSEQAGFKWGVAMMPAGPDGRVSVTNGIAVAGNANADKSKQPAIKKLLTWLGSTQGAAFIGSEGTHVPAVVDAQAKFFDYWKGKDTNVAPFFDVVKDGKTIPPFHGGKFVAGQEAYTPLFNEIFEGKLDVKEGLKKAQDAGNVAVNG</sequence>
<evidence type="ECO:0000256" key="3">
    <source>
        <dbReference type="ARBA" id="ARBA00022448"/>
    </source>
</evidence>
<keyword evidence="7" id="KW-1185">Reference proteome</keyword>
<protein>
    <submittedName>
        <fullName evidence="6">Sugar ABC transporter substrate-binding protein</fullName>
    </submittedName>
</protein>
<dbReference type="OrthoDB" id="1650177at2"/>
<dbReference type="InterPro" id="IPR006059">
    <property type="entry name" value="SBP"/>
</dbReference>
<dbReference type="AlphaFoldDB" id="A0A3L7AUH5"/>
<evidence type="ECO:0000256" key="5">
    <source>
        <dbReference type="SAM" id="SignalP"/>
    </source>
</evidence>
<dbReference type="Pfam" id="PF01547">
    <property type="entry name" value="SBP_bac_1"/>
    <property type="match status" value="1"/>
</dbReference>
<dbReference type="Proteomes" id="UP000269438">
    <property type="component" value="Unassembled WGS sequence"/>
</dbReference>
<gene>
    <name evidence="6" type="ORF">D9V34_05190</name>
</gene>
<evidence type="ECO:0000313" key="6">
    <source>
        <dbReference type="EMBL" id="RLP84183.1"/>
    </source>
</evidence>